<evidence type="ECO:0000256" key="1">
    <source>
        <dbReference type="SAM" id="MobiDB-lite"/>
    </source>
</evidence>
<dbReference type="EMBL" id="MN738948">
    <property type="protein sequence ID" value="QHT32784.1"/>
    <property type="molecule type" value="Genomic_DNA"/>
</dbReference>
<name>A0A6C0EUB9_9ZZZZ</name>
<feature type="region of interest" description="Disordered" evidence="1">
    <location>
        <begin position="1"/>
        <end position="23"/>
    </location>
</feature>
<dbReference type="AlphaFoldDB" id="A0A6C0EUB9"/>
<organism evidence="2">
    <name type="scientific">viral metagenome</name>
    <dbReference type="NCBI Taxonomy" id="1070528"/>
    <lineage>
        <taxon>unclassified sequences</taxon>
        <taxon>metagenomes</taxon>
        <taxon>organismal metagenomes</taxon>
    </lineage>
</organism>
<proteinExistence type="predicted"/>
<reference evidence="2" key="1">
    <citation type="journal article" date="2020" name="Nature">
        <title>Giant virus diversity and host interactions through global metagenomics.</title>
        <authorList>
            <person name="Schulz F."/>
            <person name="Roux S."/>
            <person name="Paez-Espino D."/>
            <person name="Jungbluth S."/>
            <person name="Walsh D.A."/>
            <person name="Denef V.J."/>
            <person name="McMahon K.D."/>
            <person name="Konstantinidis K.T."/>
            <person name="Eloe-Fadrosh E.A."/>
            <person name="Kyrpides N.C."/>
            <person name="Woyke T."/>
        </authorList>
    </citation>
    <scope>NUCLEOTIDE SEQUENCE</scope>
    <source>
        <strain evidence="2">GVMAG-M-3300009161-30</strain>
    </source>
</reference>
<protein>
    <submittedName>
        <fullName evidence="2">Uncharacterized protein</fullName>
    </submittedName>
</protein>
<sequence>MLSDDDDSGHSGPNHSPSTHCAVSTAHSIPVPGHITILQPQNPNPKPMCVAREIVLVRKMYFDTYEKELGDGFYPQLTPMVNNSYGYDSTGYDSVNIQFRWSESYPDVWTQIDNSVIYGFDGKYGKELLHSLNEEANITATQISNAGGRIIHPKTIANSSYRLIDTRTRI</sequence>
<evidence type="ECO:0000313" key="2">
    <source>
        <dbReference type="EMBL" id="QHT32784.1"/>
    </source>
</evidence>
<accession>A0A6C0EUB9</accession>
<feature type="compositionally biased region" description="Polar residues" evidence="1">
    <location>
        <begin position="11"/>
        <end position="23"/>
    </location>
</feature>